<dbReference type="GO" id="GO:0008360">
    <property type="term" value="P:regulation of cell shape"/>
    <property type="evidence" value="ECO:0007669"/>
    <property type="project" value="TreeGrafter"/>
</dbReference>
<dbReference type="InterPro" id="IPR015425">
    <property type="entry name" value="FH2_Formin"/>
</dbReference>
<dbReference type="OMA" id="AQKGPMM"/>
<dbReference type="Ensembl" id="ENSSFAT00005002954.1">
    <property type="protein sequence ID" value="ENSSFAP00005002734.1"/>
    <property type="gene ID" value="ENSSFAG00005001912.1"/>
</dbReference>
<feature type="region of interest" description="Disordered" evidence="3">
    <location>
        <begin position="1056"/>
        <end position="1140"/>
    </location>
</feature>
<comment type="similarity">
    <text evidence="1">Belongs to the formin homology family.</text>
</comment>
<accession>A0A672FVQ7</accession>
<dbReference type="PANTHER" id="PTHR45857:SF2">
    <property type="entry name" value="FORMIN-LIKE PROTEIN 1"/>
    <property type="match status" value="1"/>
</dbReference>
<dbReference type="GO" id="GO:0030866">
    <property type="term" value="P:cortical actin cytoskeleton organization"/>
    <property type="evidence" value="ECO:0007669"/>
    <property type="project" value="TreeGrafter"/>
</dbReference>
<dbReference type="PROSITE" id="PS51231">
    <property type="entry name" value="DAD"/>
    <property type="match status" value="1"/>
</dbReference>
<evidence type="ECO:0000313" key="7">
    <source>
        <dbReference type="Ensembl" id="ENSSFAP00005002734.1"/>
    </source>
</evidence>
<feature type="compositionally biased region" description="Polar residues" evidence="3">
    <location>
        <begin position="1068"/>
        <end position="1078"/>
    </location>
</feature>
<organism evidence="7 8">
    <name type="scientific">Salarias fasciatus</name>
    <name type="common">Jewelled blenny</name>
    <name type="synonym">Blennius fasciatus</name>
    <dbReference type="NCBI Taxonomy" id="181472"/>
    <lineage>
        <taxon>Eukaryota</taxon>
        <taxon>Metazoa</taxon>
        <taxon>Chordata</taxon>
        <taxon>Craniata</taxon>
        <taxon>Vertebrata</taxon>
        <taxon>Euteleostomi</taxon>
        <taxon>Actinopterygii</taxon>
        <taxon>Neopterygii</taxon>
        <taxon>Teleostei</taxon>
        <taxon>Neoteleostei</taxon>
        <taxon>Acanthomorphata</taxon>
        <taxon>Ovalentaria</taxon>
        <taxon>Blenniimorphae</taxon>
        <taxon>Blenniiformes</taxon>
        <taxon>Blennioidei</taxon>
        <taxon>Blenniidae</taxon>
        <taxon>Salariinae</taxon>
        <taxon>Salarias</taxon>
    </lineage>
</organism>
<feature type="compositionally biased region" description="Basic and acidic residues" evidence="3">
    <location>
        <begin position="1056"/>
        <end position="1067"/>
    </location>
</feature>
<feature type="region of interest" description="Disordered" evidence="3">
    <location>
        <begin position="554"/>
        <end position="680"/>
    </location>
</feature>
<feature type="compositionally biased region" description="Basic and acidic residues" evidence="3">
    <location>
        <begin position="186"/>
        <end position="199"/>
    </location>
</feature>
<dbReference type="InterPro" id="IPR016024">
    <property type="entry name" value="ARM-type_fold"/>
</dbReference>
<dbReference type="InterPro" id="IPR010473">
    <property type="entry name" value="GTPase-bd"/>
</dbReference>
<evidence type="ECO:0000259" key="5">
    <source>
        <dbReference type="PROSITE" id="PS51232"/>
    </source>
</evidence>
<dbReference type="FunCoup" id="A0A672FVQ7">
    <property type="interactions" value="568"/>
</dbReference>
<dbReference type="GO" id="GO:0016477">
    <property type="term" value="P:cell migration"/>
    <property type="evidence" value="ECO:0007669"/>
    <property type="project" value="TreeGrafter"/>
</dbReference>
<keyword evidence="2" id="KW-0175">Coiled coil</keyword>
<dbReference type="Pfam" id="PF06371">
    <property type="entry name" value="Drf_GBD"/>
    <property type="match status" value="2"/>
</dbReference>
<feature type="compositionally biased region" description="Basic and acidic residues" evidence="3">
    <location>
        <begin position="1095"/>
        <end position="1113"/>
    </location>
</feature>
<dbReference type="Gene3D" id="1.25.10.10">
    <property type="entry name" value="Leucine-rich Repeat Variant"/>
    <property type="match status" value="2"/>
</dbReference>
<dbReference type="InterPro" id="IPR042201">
    <property type="entry name" value="FH2_Formin_sf"/>
</dbReference>
<feature type="domain" description="GBD/FH3" evidence="5">
    <location>
        <begin position="46"/>
        <end position="484"/>
    </location>
</feature>
<dbReference type="OrthoDB" id="1668162at2759"/>
<evidence type="ECO:0000256" key="1">
    <source>
        <dbReference type="ARBA" id="ARBA00023449"/>
    </source>
</evidence>
<dbReference type="InterPro" id="IPR010472">
    <property type="entry name" value="FH3_dom"/>
</dbReference>
<reference evidence="7" key="2">
    <citation type="submission" date="2025-08" db="UniProtKB">
        <authorList>
            <consortium name="Ensembl"/>
        </authorList>
    </citation>
    <scope>IDENTIFICATION</scope>
</reference>
<feature type="compositionally biased region" description="Polar residues" evidence="3">
    <location>
        <begin position="22"/>
        <end position="38"/>
    </location>
</feature>
<feature type="compositionally biased region" description="Low complexity" evidence="3">
    <location>
        <begin position="200"/>
        <end position="210"/>
    </location>
</feature>
<reference evidence="7" key="3">
    <citation type="submission" date="2025-09" db="UniProtKB">
        <authorList>
            <consortium name="Ensembl"/>
        </authorList>
    </citation>
    <scope>IDENTIFICATION</scope>
</reference>
<dbReference type="SMART" id="SM01139">
    <property type="entry name" value="Drf_FH3"/>
    <property type="match status" value="1"/>
</dbReference>
<dbReference type="InterPro" id="IPR014767">
    <property type="entry name" value="DAD_dom"/>
</dbReference>
<gene>
    <name evidence="7" type="primary">fmnl1a</name>
</gene>
<dbReference type="SMART" id="SM01140">
    <property type="entry name" value="Drf_GBD"/>
    <property type="match status" value="1"/>
</dbReference>
<protein>
    <submittedName>
        <fullName evidence="7">Formin-like protein 1</fullName>
    </submittedName>
</protein>
<feature type="region of interest" description="Disordered" evidence="3">
    <location>
        <begin position="174"/>
        <end position="217"/>
    </location>
</feature>
<dbReference type="Pfam" id="PF06367">
    <property type="entry name" value="Drf_FH3"/>
    <property type="match status" value="1"/>
</dbReference>
<dbReference type="InterPro" id="IPR043592">
    <property type="entry name" value="FMNL_animal"/>
</dbReference>
<evidence type="ECO:0000259" key="6">
    <source>
        <dbReference type="PROSITE" id="PS51444"/>
    </source>
</evidence>
<evidence type="ECO:0000259" key="4">
    <source>
        <dbReference type="PROSITE" id="PS51231"/>
    </source>
</evidence>
<feature type="compositionally biased region" description="Pro residues" evidence="3">
    <location>
        <begin position="563"/>
        <end position="676"/>
    </location>
</feature>
<dbReference type="GO" id="GO:0051015">
    <property type="term" value="F:actin filament binding"/>
    <property type="evidence" value="ECO:0007669"/>
    <property type="project" value="TreeGrafter"/>
</dbReference>
<sequence>MGNAAAGGLEHEPPESREARNSVGTASTMSDPTPTLQKKQPAAANLPMPPEEELEQRFGVVLSYMNLPPDKLQLLSQYDNEKKWELICDQERFQVKSPPSTYLTKIKSFYQDQGGVSRRLKKRIQDATQVLKDLEISLRTNHIGWAQEFLNEQNKGLDVLVEYLSYAQSDSSFESESVENGGTLSERGKPMERSMEDLSKSSGGSSSSSSQPHGMTRAARALTVRISTLGNKIHKKSHASYQRDDIHVCIMCLRAIMNYQSGFNLVMTHPRCVNEITLSLNSRNPRTKALVLELLAAVCLVRGGHDITLSAFDNFKEVSREKNRFEKLMEYFIHDDSNIDFMVACMQFINIVVHSVENMNFRVHLQYEFTHLGLDKYLENLKQTESEKLQVQIQAYLDNVLDVGALLEDAENRGGVLDHVDELQEHNIQLNARLQEMENQSAERITELETQLMQATKEAELLKESLRDSCSQVSTLQQRERERELDREREKDRERLGSSALQASSELEQKIQELQEKGLVRVGRTASGGLDLQVVPVTVVEYVQSPAAAAAAPAVDSSALQTPSPPAPPPPPSAPGQVGSPPPPPPTPGPASGGAPPPPPPPPPGSGAPPPPPPPLPGVGPPPPPPPPLPGVGPPPPPPPPPPPGGGPPPPPPPPGSGPPPPPPPPGGGPPPPPGAPNIQAVKGKKTIQTKFRMPLLNWQALKPNQVTGTVFNELDDDQILEELNMDMFEEQFKTRAQGNAADLTKVKKKVQQAPSKTSLIDPNKAKNLAITLRKAGMKSSDICTAIEKYDQQSLSIDLLELLEHFIPSDFEMKLLKNYEKDGRPLDELTDEDQFILRFGKIPRLTQRINTLTFMGNFPESVKRLQPQLNSVIAASMSIKSSSKLKKILEIVLAFGNYMNSSKRGAAYGFRLQSLDLLLETKSTDRSQTLLHFITNIIQEKYPDLTDFHTELRFVDKAGVVSLDGILQDIRLLERGMEVAKKENQVQDDSPVLEEFIRTNSEALESLIKDSKTAQEAYISVVEYFGENPKTTQPAMFFPMFGRFIKAYKKAQQDIEQKKKMESEVQEVKNSPSPNKAASQKGPGMPRMPQMDLIAELKKKQVKTPVREGKDGALEDIITDLRNSPYRRADGRRPAQRQDT</sequence>
<dbReference type="FunFam" id="1.20.58.2220:FF:000001">
    <property type="entry name" value="Formin-like 1, isoform CRA_c"/>
    <property type="match status" value="1"/>
</dbReference>
<feature type="compositionally biased region" description="Basic and acidic residues" evidence="3">
    <location>
        <begin position="478"/>
        <end position="496"/>
    </location>
</feature>
<dbReference type="Gene3D" id="1.20.58.2220">
    <property type="entry name" value="Formin, FH2 domain"/>
    <property type="match status" value="1"/>
</dbReference>
<feature type="domain" description="FH2" evidence="6">
    <location>
        <begin position="684"/>
        <end position="1074"/>
    </location>
</feature>
<name>A0A672FVQ7_SALFA</name>
<dbReference type="PROSITE" id="PS51444">
    <property type="entry name" value="FH2"/>
    <property type="match status" value="1"/>
</dbReference>
<dbReference type="PRINTS" id="PR01217">
    <property type="entry name" value="PRICHEXTENSN"/>
</dbReference>
<dbReference type="SUPFAM" id="SSF48371">
    <property type="entry name" value="ARM repeat"/>
    <property type="match status" value="1"/>
</dbReference>
<dbReference type="SMART" id="SM00498">
    <property type="entry name" value="FH2"/>
    <property type="match status" value="1"/>
</dbReference>
<reference evidence="7" key="1">
    <citation type="submission" date="2019-06" db="EMBL/GenBank/DDBJ databases">
        <authorList>
            <consortium name="Wellcome Sanger Institute Data Sharing"/>
        </authorList>
    </citation>
    <scope>NUCLEOTIDE SEQUENCE [LARGE SCALE GENOMIC DNA]</scope>
</reference>
<evidence type="ECO:0000256" key="3">
    <source>
        <dbReference type="SAM" id="MobiDB-lite"/>
    </source>
</evidence>
<feature type="compositionally biased region" description="Basic and acidic residues" evidence="3">
    <location>
        <begin position="9"/>
        <end position="20"/>
    </location>
</feature>
<dbReference type="PROSITE" id="PS51232">
    <property type="entry name" value="GBD_FH3"/>
    <property type="match status" value="1"/>
</dbReference>
<feature type="domain" description="DAD" evidence="4">
    <location>
        <begin position="1107"/>
        <end position="1140"/>
    </location>
</feature>
<dbReference type="SUPFAM" id="SSF101447">
    <property type="entry name" value="Formin homology 2 domain (FH2 domain)"/>
    <property type="match status" value="1"/>
</dbReference>
<dbReference type="InterPro" id="IPR011989">
    <property type="entry name" value="ARM-like"/>
</dbReference>
<dbReference type="InParanoid" id="A0A672FVQ7"/>
<feature type="region of interest" description="Disordered" evidence="3">
    <location>
        <begin position="1"/>
        <end position="46"/>
    </location>
</feature>
<proteinExistence type="inferred from homology"/>
<dbReference type="Proteomes" id="UP000472267">
    <property type="component" value="Chromosome 4"/>
</dbReference>
<evidence type="ECO:0000256" key="2">
    <source>
        <dbReference type="SAM" id="Coils"/>
    </source>
</evidence>
<feature type="coiled-coil region" evidence="2">
    <location>
        <begin position="420"/>
        <end position="465"/>
    </location>
</feature>
<feature type="region of interest" description="Disordered" evidence="3">
    <location>
        <begin position="472"/>
        <end position="503"/>
    </location>
</feature>
<dbReference type="GO" id="GO:0031267">
    <property type="term" value="F:small GTPase binding"/>
    <property type="evidence" value="ECO:0007669"/>
    <property type="project" value="InterPro"/>
</dbReference>
<feature type="compositionally biased region" description="Polar residues" evidence="3">
    <location>
        <begin position="174"/>
        <end position="183"/>
    </location>
</feature>
<dbReference type="Pfam" id="PF02181">
    <property type="entry name" value="FH2"/>
    <property type="match status" value="1"/>
</dbReference>
<keyword evidence="8" id="KW-1185">Reference proteome</keyword>
<dbReference type="InterPro" id="IPR014768">
    <property type="entry name" value="GBD/FH3_dom"/>
</dbReference>
<dbReference type="GO" id="GO:0005829">
    <property type="term" value="C:cytosol"/>
    <property type="evidence" value="ECO:0007669"/>
    <property type="project" value="TreeGrafter"/>
</dbReference>
<dbReference type="AlphaFoldDB" id="A0A672FVQ7"/>
<evidence type="ECO:0000313" key="8">
    <source>
        <dbReference type="Proteomes" id="UP000472267"/>
    </source>
</evidence>
<dbReference type="PANTHER" id="PTHR45857">
    <property type="entry name" value="FORMIN-LIKE PROTEIN"/>
    <property type="match status" value="1"/>
</dbReference>
<feature type="compositionally biased region" description="Basic and acidic residues" evidence="3">
    <location>
        <begin position="1127"/>
        <end position="1140"/>
    </location>
</feature>